<evidence type="ECO:0000256" key="4">
    <source>
        <dbReference type="ARBA" id="ARBA00023136"/>
    </source>
</evidence>
<comment type="subcellular location">
    <subcellularLocation>
        <location evidence="1">Membrane</location>
        <topology evidence="1">Multi-pass membrane protein</topology>
    </subcellularLocation>
</comment>
<dbReference type="Proteomes" id="UP001447188">
    <property type="component" value="Unassembled WGS sequence"/>
</dbReference>
<comment type="caution">
    <text evidence="7">The sequence shown here is derived from an EMBL/GenBank/DDBJ whole genome shotgun (WGS) entry which is preliminary data.</text>
</comment>
<dbReference type="InterPro" id="IPR023244">
    <property type="entry name" value="Brefeldin_A-sensitivity_4"/>
</dbReference>
<dbReference type="EMBL" id="JBBBZM010000034">
    <property type="protein sequence ID" value="KAL0637512.1"/>
    <property type="molecule type" value="Genomic_DNA"/>
</dbReference>
<keyword evidence="8" id="KW-1185">Reference proteome</keyword>
<evidence type="ECO:0000256" key="5">
    <source>
        <dbReference type="SAM" id="Coils"/>
    </source>
</evidence>
<feature type="coiled-coil region" evidence="5">
    <location>
        <begin position="226"/>
        <end position="253"/>
    </location>
</feature>
<accession>A0ABR3GP51</accession>
<keyword evidence="5" id="KW-0175">Coiled coil</keyword>
<evidence type="ECO:0000256" key="2">
    <source>
        <dbReference type="ARBA" id="ARBA00022692"/>
    </source>
</evidence>
<evidence type="ECO:0000256" key="1">
    <source>
        <dbReference type="ARBA" id="ARBA00004141"/>
    </source>
</evidence>
<evidence type="ECO:0000256" key="6">
    <source>
        <dbReference type="SAM" id="Phobius"/>
    </source>
</evidence>
<evidence type="ECO:0000256" key="3">
    <source>
        <dbReference type="ARBA" id="ARBA00022989"/>
    </source>
</evidence>
<dbReference type="PANTHER" id="PTHR47804:SF3">
    <property type="entry name" value="PROTEIN BRE4"/>
    <property type="match status" value="1"/>
</dbReference>
<evidence type="ECO:0000313" key="8">
    <source>
        <dbReference type="Proteomes" id="UP001447188"/>
    </source>
</evidence>
<dbReference type="PRINTS" id="PR02047">
    <property type="entry name" value="BREFELDNASP4"/>
</dbReference>
<gene>
    <name evidence="7" type="primary">BRE4_2</name>
    <name evidence="7" type="ORF">Q9L58_003569</name>
</gene>
<feature type="transmembrane region" description="Helical" evidence="6">
    <location>
        <begin position="20"/>
        <end position="38"/>
    </location>
</feature>
<proteinExistence type="predicted"/>
<reference evidence="7 8" key="1">
    <citation type="submission" date="2024-02" db="EMBL/GenBank/DDBJ databases">
        <title>Discinaceae phylogenomics.</title>
        <authorList>
            <person name="Dirks A.C."/>
            <person name="James T.Y."/>
        </authorList>
    </citation>
    <scope>NUCLEOTIDE SEQUENCE [LARGE SCALE GENOMIC DNA]</scope>
    <source>
        <strain evidence="7 8">ACD0624</strain>
    </source>
</reference>
<evidence type="ECO:0000313" key="7">
    <source>
        <dbReference type="EMBL" id="KAL0637512.1"/>
    </source>
</evidence>
<keyword evidence="2 6" id="KW-0812">Transmembrane</keyword>
<dbReference type="PANTHER" id="PTHR47804">
    <property type="entry name" value="60S RIBOSOMAL PROTEIN L19"/>
    <property type="match status" value="1"/>
</dbReference>
<keyword evidence="3 6" id="KW-1133">Transmembrane helix</keyword>
<sequence length="303" mass="34713">MSVYTLDGEPSAAKIAWTRGVALIIGIVSAVVVNWVIWPFVARHELRKSLSFMMLNLGVSYRGVVARYIYYDADSQPTKEDLERSEMQEARLREGTFLVDRSSLIRWAIDSPTYALDRGFANSDICLSGFVRMHELLEMTRHEIRIRGPFDSGPYNAAIHSCERFLEHIVEVRQSSLFFQPFLFGGTKEFTRKMISVRRDAAASILMNLYILAGALRAKRPVPTYLPSAAAARKRLLDRMAEIEEENEALAEVRPRPEKTRRWADVYQYAYSSALTDIVEELEQLQRFTKAITGEMALDFPDW</sequence>
<keyword evidence="4 6" id="KW-0472">Membrane</keyword>
<protein>
    <submittedName>
        <fullName evidence="7">Zinc finger protein containing five transmembrane domains</fullName>
    </submittedName>
</protein>
<dbReference type="InterPro" id="IPR052430">
    <property type="entry name" value="IVT-Associated"/>
</dbReference>
<organism evidence="7 8">
    <name type="scientific">Discina gigas</name>
    <dbReference type="NCBI Taxonomy" id="1032678"/>
    <lineage>
        <taxon>Eukaryota</taxon>
        <taxon>Fungi</taxon>
        <taxon>Dikarya</taxon>
        <taxon>Ascomycota</taxon>
        <taxon>Pezizomycotina</taxon>
        <taxon>Pezizomycetes</taxon>
        <taxon>Pezizales</taxon>
        <taxon>Discinaceae</taxon>
        <taxon>Discina</taxon>
    </lineage>
</organism>
<name>A0ABR3GP51_9PEZI</name>